<dbReference type="AlphaFoldDB" id="A0A841L3E1"/>
<keyword evidence="2" id="KW-1185">Reference proteome</keyword>
<name>A0A841L3E1_9SPHN</name>
<dbReference type="Proteomes" id="UP000538147">
    <property type="component" value="Unassembled WGS sequence"/>
</dbReference>
<sequence>MRTIITLLALTLAACNTDTPEAPATGDEAALTAKASADVDAARAEAGL</sequence>
<comment type="caution">
    <text evidence="1">The sequence shown here is derived from an EMBL/GenBank/DDBJ whole genome shotgun (WGS) entry which is preliminary data.</text>
</comment>
<reference evidence="1 2" key="1">
    <citation type="submission" date="2020-08" db="EMBL/GenBank/DDBJ databases">
        <title>Genomic Encyclopedia of Type Strains, Phase IV (KMG-IV): sequencing the most valuable type-strain genomes for metagenomic binning, comparative biology and taxonomic classification.</title>
        <authorList>
            <person name="Goeker M."/>
        </authorList>
    </citation>
    <scope>NUCLEOTIDE SEQUENCE [LARGE SCALE GENOMIC DNA]</scope>
    <source>
        <strain evidence="1 2">DSM 102189</strain>
    </source>
</reference>
<evidence type="ECO:0000313" key="2">
    <source>
        <dbReference type="Proteomes" id="UP000538147"/>
    </source>
</evidence>
<dbReference type="EMBL" id="JACIIV010000001">
    <property type="protein sequence ID" value="MBB6225951.1"/>
    <property type="molecule type" value="Genomic_DNA"/>
</dbReference>
<evidence type="ECO:0000313" key="1">
    <source>
        <dbReference type="EMBL" id="MBB6225951.1"/>
    </source>
</evidence>
<organism evidence="1 2">
    <name type="scientific">Polymorphobacter multimanifer</name>
    <dbReference type="NCBI Taxonomy" id="1070431"/>
    <lineage>
        <taxon>Bacteria</taxon>
        <taxon>Pseudomonadati</taxon>
        <taxon>Pseudomonadota</taxon>
        <taxon>Alphaproteobacteria</taxon>
        <taxon>Sphingomonadales</taxon>
        <taxon>Sphingosinicellaceae</taxon>
        <taxon>Polymorphobacter</taxon>
    </lineage>
</organism>
<dbReference type="PROSITE" id="PS51257">
    <property type="entry name" value="PROKAR_LIPOPROTEIN"/>
    <property type="match status" value="1"/>
</dbReference>
<gene>
    <name evidence="1" type="ORF">FHS79_000102</name>
</gene>
<proteinExistence type="predicted"/>
<protein>
    <submittedName>
        <fullName evidence="1">Uncharacterized protein</fullName>
    </submittedName>
</protein>
<dbReference type="RefSeq" id="WP_184193704.1">
    <property type="nucleotide sequence ID" value="NZ_JACIIV010000001.1"/>
</dbReference>
<accession>A0A841L3E1</accession>